<reference evidence="1" key="1">
    <citation type="journal article" date="2016" name="Int. J. Mol. Sci.">
        <title>Comparative genomics of the extreme acidophile Acidithiobacillus thiooxidans reveals intraspecific divergence and niche adaptation.</title>
        <authorList>
            <person name="Zhang X."/>
            <person name="Feng X."/>
            <person name="Tao J."/>
            <person name="Ma L."/>
            <person name="Xiao Y."/>
            <person name="Liang Y."/>
            <person name="Liu X."/>
            <person name="Yin H."/>
        </authorList>
    </citation>
    <scope>NUCLEOTIDE SEQUENCE [LARGE SCALE GENOMIC DNA]</scope>
    <source>
        <strain evidence="1">DXS-W</strain>
    </source>
</reference>
<accession>A0A1C2ITA8</accession>
<dbReference type="AlphaFoldDB" id="A0A1C2ITA8"/>
<keyword evidence="2" id="KW-1185">Reference proteome</keyword>
<dbReference type="EMBL" id="LWRY01000003">
    <property type="protein sequence ID" value="OCX76351.1"/>
    <property type="molecule type" value="Genomic_DNA"/>
</dbReference>
<gene>
    <name evidence="1" type="ORF">A6M23_00515</name>
</gene>
<dbReference type="RefSeq" id="WP_065974990.1">
    <property type="nucleotide sequence ID" value="NZ_LWRY01000003.1"/>
</dbReference>
<sequence>MTSKPFVLAHPADDYACGRYRVTDPLKALIRDGRIEGISSDYFLDNETLASLRPEVVVFQRVLEHDQIAAIKRYRNILPHARFVMDIDDLISEIPTTNRFRKGFHNDAIERFKKATALCDRLVTSTDFLKNEYGHFAPESVTCYNSLPDDPWANLPSYAVTHDKPRVGWAGSAGHLGDLKIIAPVIFATCHEIDWVMLGPVPESIRKHCKEYHPAVPIDQYPAKLASLALDLAVAPLEVSRYNHAKSALRILELGACGYSVLCSDGVGAFDIDLPVCRVKNTTEAWISAVRRLTNPLILQSELRHQILSQYLLSKRLDDWMTAWTCDFPESGLTTEDSRVGDRYATRTY</sequence>
<dbReference type="OrthoDB" id="9179784at2"/>
<organism evidence="1 2">
    <name type="scientific">Acidithiobacillus thiooxidans</name>
    <name type="common">Thiobacillus thiooxidans</name>
    <dbReference type="NCBI Taxonomy" id="930"/>
    <lineage>
        <taxon>Bacteria</taxon>
        <taxon>Pseudomonadati</taxon>
        <taxon>Pseudomonadota</taxon>
        <taxon>Acidithiobacillia</taxon>
        <taxon>Acidithiobacillales</taxon>
        <taxon>Acidithiobacillaceae</taxon>
        <taxon>Acidithiobacillus</taxon>
    </lineage>
</organism>
<name>A0A1C2ITA8_ACITH</name>
<dbReference type="Gene3D" id="3.40.50.2000">
    <property type="entry name" value="Glycogen Phosphorylase B"/>
    <property type="match status" value="1"/>
</dbReference>
<evidence type="ECO:0008006" key="3">
    <source>
        <dbReference type="Google" id="ProtNLM"/>
    </source>
</evidence>
<evidence type="ECO:0000313" key="1">
    <source>
        <dbReference type="EMBL" id="OCX76351.1"/>
    </source>
</evidence>
<proteinExistence type="predicted"/>
<evidence type="ECO:0000313" key="2">
    <source>
        <dbReference type="Proteomes" id="UP000095008"/>
    </source>
</evidence>
<comment type="caution">
    <text evidence="1">The sequence shown here is derived from an EMBL/GenBank/DDBJ whole genome shotgun (WGS) entry which is preliminary data.</text>
</comment>
<protein>
    <recommendedName>
        <fullName evidence="3">Glycosyltransferase</fullName>
    </recommendedName>
</protein>
<dbReference type="Proteomes" id="UP000095008">
    <property type="component" value="Unassembled WGS sequence"/>
</dbReference>